<dbReference type="AlphaFoldDB" id="F4RIW5"/>
<evidence type="ECO:0008006" key="5">
    <source>
        <dbReference type="Google" id="ProtNLM"/>
    </source>
</evidence>
<dbReference type="KEGG" id="mlr:MELLADRAFT_105645"/>
<dbReference type="Proteomes" id="UP000001072">
    <property type="component" value="Unassembled WGS sequence"/>
</dbReference>
<protein>
    <recommendedName>
        <fullName evidence="5">Secreted protein</fullName>
    </recommendedName>
</protein>
<evidence type="ECO:0000256" key="2">
    <source>
        <dbReference type="SAM" id="SignalP"/>
    </source>
</evidence>
<dbReference type="RefSeq" id="XP_007408966.1">
    <property type="nucleotide sequence ID" value="XM_007408904.1"/>
</dbReference>
<sequence>MSPCAQNFFLCRLLFSALFFPLTSLLEIFTMPILPTSVKQQQGAHQGWLTAERMSPYSRGPPPNSRSPSVALLLRSLNNHGALQNCSDHFLTSTSMQGSPSALEVGPNNRALQSIVPGMGNTPSQSSQNNISGTPSTQGAISNLGIQPMSPDHSGNELEANHLGGEREDQALTDIARPLTASEQAFLQALSTECGLDEHHQDYVQTLAWQSNLSMRVTGLVETITGLVKTVTGLADTVQALADEIRTPGLVAARAVPAPVTGGPTPASAASSNAAAPTTPWVASSLLLDAISQLADKKVTLPLLEGYTALKAANGVTLTNSLFNIVKLELAKKPAAWKDEHLPRKVLGITDSQGVKQYYTDIKNGCKHARGKMHNSVLSGVYESKAGVILTNPVPDLPELVFIIGKGPTSIWAAVDKQLEKLLREERNRMGKDGYTSGDYTASCVSFLYHQYGLVVTYTESKNGSRFYKVVYDQDRDYFTGKTLFQDLIKLYSFELPSEDQIEAGIAPTPTQNVEQMELNEEGLMDI</sequence>
<keyword evidence="4" id="KW-1185">Reference proteome</keyword>
<evidence type="ECO:0000256" key="1">
    <source>
        <dbReference type="SAM" id="MobiDB-lite"/>
    </source>
</evidence>
<dbReference type="HOGENOM" id="CLU_030194_0_0_1"/>
<dbReference type="InParanoid" id="F4RIW5"/>
<feature type="chain" id="PRO_5003315177" description="Secreted protein" evidence="2">
    <location>
        <begin position="26"/>
        <end position="527"/>
    </location>
</feature>
<dbReference type="VEuPathDB" id="FungiDB:MELLADRAFT_105645"/>
<feature type="signal peptide" evidence="2">
    <location>
        <begin position="1"/>
        <end position="25"/>
    </location>
</feature>
<feature type="compositionally biased region" description="Polar residues" evidence="1">
    <location>
        <begin position="121"/>
        <end position="145"/>
    </location>
</feature>
<keyword evidence="2" id="KW-0732">Signal</keyword>
<dbReference type="GeneID" id="18922678"/>
<evidence type="ECO:0000313" key="3">
    <source>
        <dbReference type="EMBL" id="EGG07634.1"/>
    </source>
</evidence>
<reference evidence="4" key="1">
    <citation type="journal article" date="2011" name="Proc. Natl. Acad. Sci. U.S.A.">
        <title>Obligate biotrophy features unraveled by the genomic analysis of rust fungi.</title>
        <authorList>
            <person name="Duplessis S."/>
            <person name="Cuomo C.A."/>
            <person name="Lin Y.-C."/>
            <person name="Aerts A."/>
            <person name="Tisserant E."/>
            <person name="Veneault-Fourrey C."/>
            <person name="Joly D.L."/>
            <person name="Hacquard S."/>
            <person name="Amselem J."/>
            <person name="Cantarel B.L."/>
            <person name="Chiu R."/>
            <person name="Coutinho P.M."/>
            <person name="Feau N."/>
            <person name="Field M."/>
            <person name="Frey P."/>
            <person name="Gelhaye E."/>
            <person name="Goldberg J."/>
            <person name="Grabherr M.G."/>
            <person name="Kodira C.D."/>
            <person name="Kohler A."/>
            <person name="Kuees U."/>
            <person name="Lindquist E.A."/>
            <person name="Lucas S.M."/>
            <person name="Mago R."/>
            <person name="Mauceli E."/>
            <person name="Morin E."/>
            <person name="Murat C."/>
            <person name="Pangilinan J.L."/>
            <person name="Park R."/>
            <person name="Pearson M."/>
            <person name="Quesneville H."/>
            <person name="Rouhier N."/>
            <person name="Sakthikumar S."/>
            <person name="Salamov A.A."/>
            <person name="Schmutz J."/>
            <person name="Selles B."/>
            <person name="Shapiro H."/>
            <person name="Tanguay P."/>
            <person name="Tuskan G.A."/>
            <person name="Henrissat B."/>
            <person name="Van de Peer Y."/>
            <person name="Rouze P."/>
            <person name="Ellis J.G."/>
            <person name="Dodds P.N."/>
            <person name="Schein J.E."/>
            <person name="Zhong S."/>
            <person name="Hamelin R.C."/>
            <person name="Grigoriev I.V."/>
            <person name="Szabo L.J."/>
            <person name="Martin F."/>
        </authorList>
    </citation>
    <scope>NUCLEOTIDE SEQUENCE [LARGE SCALE GENOMIC DNA]</scope>
    <source>
        <strain evidence="4">98AG31 / pathotype 3-4-7</strain>
    </source>
</reference>
<proteinExistence type="predicted"/>
<evidence type="ECO:0000313" key="4">
    <source>
        <dbReference type="Proteomes" id="UP000001072"/>
    </source>
</evidence>
<feature type="region of interest" description="Disordered" evidence="1">
    <location>
        <begin position="112"/>
        <end position="160"/>
    </location>
</feature>
<accession>F4RIW5</accession>
<dbReference type="OrthoDB" id="2515220at2759"/>
<name>F4RIW5_MELLP</name>
<gene>
    <name evidence="3" type="ORF">MELLADRAFT_105645</name>
</gene>
<organism evidence="4">
    <name type="scientific">Melampsora larici-populina (strain 98AG31 / pathotype 3-4-7)</name>
    <name type="common">Poplar leaf rust fungus</name>
    <dbReference type="NCBI Taxonomy" id="747676"/>
    <lineage>
        <taxon>Eukaryota</taxon>
        <taxon>Fungi</taxon>
        <taxon>Dikarya</taxon>
        <taxon>Basidiomycota</taxon>
        <taxon>Pucciniomycotina</taxon>
        <taxon>Pucciniomycetes</taxon>
        <taxon>Pucciniales</taxon>
        <taxon>Melampsoraceae</taxon>
        <taxon>Melampsora</taxon>
    </lineage>
</organism>
<dbReference type="EMBL" id="GL883103">
    <property type="protein sequence ID" value="EGG07634.1"/>
    <property type="molecule type" value="Genomic_DNA"/>
</dbReference>